<keyword evidence="3" id="KW-1185">Reference proteome</keyword>
<evidence type="ECO:0000313" key="2">
    <source>
        <dbReference type="EMBL" id="EGK73346.1"/>
    </source>
</evidence>
<dbReference type="Proteomes" id="UP000005019">
    <property type="component" value="Unassembled WGS sequence"/>
</dbReference>
<dbReference type="SUPFAM" id="SSF47413">
    <property type="entry name" value="lambda repressor-like DNA-binding domains"/>
    <property type="match status" value="1"/>
</dbReference>
<dbReference type="InterPro" id="IPR001387">
    <property type="entry name" value="Cro/C1-type_HTH"/>
</dbReference>
<dbReference type="InterPro" id="IPR010982">
    <property type="entry name" value="Lambda_DNA-bd_dom_sf"/>
</dbReference>
<keyword evidence="1" id="KW-1133">Transmembrane helix</keyword>
<gene>
    <name evidence="2" type="ORF">METUNv1_00524</name>
</gene>
<keyword evidence="1" id="KW-0812">Transmembrane</keyword>
<feature type="transmembrane region" description="Helical" evidence="1">
    <location>
        <begin position="12"/>
        <end position="29"/>
    </location>
</feature>
<dbReference type="GO" id="GO:0003677">
    <property type="term" value="F:DNA binding"/>
    <property type="evidence" value="ECO:0007669"/>
    <property type="project" value="InterPro"/>
</dbReference>
<dbReference type="AlphaFoldDB" id="F5R888"/>
<evidence type="ECO:0000313" key="3">
    <source>
        <dbReference type="Proteomes" id="UP000005019"/>
    </source>
</evidence>
<dbReference type="CDD" id="cd00093">
    <property type="entry name" value="HTH_XRE"/>
    <property type="match status" value="1"/>
</dbReference>
<sequence length="148" mass="16600">MEVETDLLRMRLTVFWSMPAFCATAFWLGRGGLEFIKRSRFSASTVAASFFMWLVCNRAKGICAFSNEAKKPKVVRMDMISFVRRELAGRNGSLRRIAEETGIAYDTLLRIKNGEGDPGYSKVAHLASYFGWFPGVTAVDAVQQERAS</sequence>
<name>F5R888_METUF</name>
<protein>
    <submittedName>
        <fullName evidence="2">Uncharacterized protein</fullName>
    </submittedName>
</protein>
<dbReference type="STRING" id="1000565.METUNv1_00524"/>
<accession>F5R888</accession>
<proteinExistence type="predicted"/>
<dbReference type="EMBL" id="AFHG01000029">
    <property type="protein sequence ID" value="EGK73346.1"/>
    <property type="molecule type" value="Genomic_DNA"/>
</dbReference>
<reference evidence="2 3" key="1">
    <citation type="journal article" date="2011" name="J. Bacteriol.">
        <title>Genome sequence of Methyloversatilis universalis FAM5T, a methylotrophic representative of the order Rhodocyclales.</title>
        <authorList>
            <person name="Kittichotirat W."/>
            <person name="Good N.M."/>
            <person name="Hall R."/>
            <person name="Bringel F."/>
            <person name="Lajus A."/>
            <person name="Medigue C."/>
            <person name="Smalley N.E."/>
            <person name="Beck D."/>
            <person name="Bumgarner R."/>
            <person name="Vuilleumier S."/>
            <person name="Kalyuzhnaya M.G."/>
        </authorList>
    </citation>
    <scope>NUCLEOTIDE SEQUENCE [LARGE SCALE GENOMIC DNA]</scope>
    <source>
        <strain evidence="3">ATCC BAA-1314 / JCM 13912 / FAM5</strain>
    </source>
</reference>
<evidence type="ECO:0000256" key="1">
    <source>
        <dbReference type="SAM" id="Phobius"/>
    </source>
</evidence>
<comment type="caution">
    <text evidence="2">The sequence shown here is derived from an EMBL/GenBank/DDBJ whole genome shotgun (WGS) entry which is preliminary data.</text>
</comment>
<keyword evidence="1" id="KW-0472">Membrane</keyword>
<organism evidence="2 3">
    <name type="scientific">Methyloversatilis universalis (strain ATCC BAA-1314 / DSM 25237 / JCM 13912 / CCUG 52030 / FAM5)</name>
    <dbReference type="NCBI Taxonomy" id="1000565"/>
    <lineage>
        <taxon>Bacteria</taxon>
        <taxon>Pseudomonadati</taxon>
        <taxon>Pseudomonadota</taxon>
        <taxon>Betaproteobacteria</taxon>
        <taxon>Nitrosomonadales</taxon>
        <taxon>Sterolibacteriaceae</taxon>
        <taxon>Methyloversatilis</taxon>
    </lineage>
</organism>